<name>A0ABQ1RGC3_9MICO</name>
<dbReference type="Gene3D" id="2.60.120.260">
    <property type="entry name" value="Galactose-binding domain-like"/>
    <property type="match status" value="1"/>
</dbReference>
<comment type="catalytic activity">
    <reaction evidence="1">
        <text>Hydrolysis of terminal, non-reducing beta-D-mannose residues in beta-D-mannosides.</text>
        <dbReference type="EC" id="3.2.1.25"/>
    </reaction>
</comment>
<dbReference type="InterPro" id="IPR050887">
    <property type="entry name" value="Beta-mannosidase_GH2"/>
</dbReference>
<evidence type="ECO:0000256" key="6">
    <source>
        <dbReference type="SAM" id="MobiDB-lite"/>
    </source>
</evidence>
<dbReference type="PANTHER" id="PTHR43730">
    <property type="entry name" value="BETA-MANNOSIDASE"/>
    <property type="match status" value="1"/>
</dbReference>
<dbReference type="Gene3D" id="2.60.40.10">
    <property type="entry name" value="Immunoglobulins"/>
    <property type="match status" value="1"/>
</dbReference>
<feature type="region of interest" description="Disordered" evidence="6">
    <location>
        <begin position="477"/>
        <end position="499"/>
    </location>
</feature>
<dbReference type="Proteomes" id="UP000629365">
    <property type="component" value="Unassembled WGS sequence"/>
</dbReference>
<proteinExistence type="inferred from homology"/>
<dbReference type="SUPFAM" id="SSF49303">
    <property type="entry name" value="beta-Galactosidase/glucuronidase domain"/>
    <property type="match status" value="1"/>
</dbReference>
<dbReference type="Pfam" id="PF22666">
    <property type="entry name" value="Glyco_hydro_2_N2"/>
    <property type="match status" value="1"/>
</dbReference>
<evidence type="ECO:0000256" key="5">
    <source>
        <dbReference type="ARBA" id="ARBA00023295"/>
    </source>
</evidence>
<dbReference type="Pfam" id="PF00703">
    <property type="entry name" value="Glyco_hydro_2"/>
    <property type="match status" value="1"/>
</dbReference>
<dbReference type="InterPro" id="IPR017853">
    <property type="entry name" value="GH"/>
</dbReference>
<dbReference type="RefSeq" id="WP_229702681.1">
    <property type="nucleotide sequence ID" value="NZ_BMCM01000001.1"/>
</dbReference>
<keyword evidence="4" id="KW-0378">Hydrolase</keyword>
<organism evidence="9 10">
    <name type="scientific">Microbacterium murale</name>
    <dbReference type="NCBI Taxonomy" id="1081040"/>
    <lineage>
        <taxon>Bacteria</taxon>
        <taxon>Bacillati</taxon>
        <taxon>Actinomycetota</taxon>
        <taxon>Actinomycetes</taxon>
        <taxon>Micrococcales</taxon>
        <taxon>Microbacteriaceae</taxon>
        <taxon>Microbacterium</taxon>
    </lineage>
</organism>
<sequence>MTTSVHSRLVRTPLAAAWQVHAASGPAEVGADPIPATVPGVVHLDLLREGLIPDPYLDDNESALAWIGLVDWTYRTTISLSDEVLRASARHDLVFDGLDTVATVTLNGQVIAEVANQHRSYRFDVTRILTVGDNELTVAFRSPVRYANEQSVALGVRPRPYPLPYDAIRKSACSFGWDWGIATYTSGIWREARLESWSDARLAQVSLHAQPEGSGGVLWVHAALERAASAALSLTVRIGDVTEVIEVAADAEHVQAGVRLDAVERWWPTGYGEPVLYDVEVSLSSEGTVLDEASRRVGFRDVRWDTTPDAAGTPFTLIVNDQPIYVKGVNWIPDDAFPSRVDRGRYRGRLQQAKDANLNLIRVWGGGIYESEDFYDLADELGLLVWQDFLFACAAYAEEDPLRSEVEAEARENISRLAHWASLVLLTGNNENTWGYEDWGWKNVLDGRTWGAHYYYELLPALIAELAPHVPYAPGSPFSPGGGWDGTAQTGPHPNDEEHGSMHLWEQWNRRDWPTYREHRPRFVAEFGWQGPPTWTTLTRAISDDPLTPESPGMIVHQKAADGNAKLTGGLVSHYRVPEDIETWHWAMQLNQSNAVTCALEWFRSLAPHNVGAIVWQLNDCWPVTSWAAIDGDGREKPLYFALKNAFAPRTVSVQPADPAEGSVGLVGVLSNDTADAWRGEVVVRRIGFDGAVLASDAVHVEVAARETLRIDVPASLAVAGDAARELVTIEALGTRGLWWFAEPRDSALTAARLSSEVEAVDDHGGYDVTITAEGLVRDLTLLVDKLDPSATVDRGLVTLLPGERARFRIGGAAAWVPDADAVISPSVARSGNQLVR</sequence>
<dbReference type="InterPro" id="IPR006102">
    <property type="entry name" value="Ig-like_GH2"/>
</dbReference>
<dbReference type="EMBL" id="BMCM01000001">
    <property type="protein sequence ID" value="GGD66074.1"/>
    <property type="molecule type" value="Genomic_DNA"/>
</dbReference>
<evidence type="ECO:0000313" key="10">
    <source>
        <dbReference type="Proteomes" id="UP000629365"/>
    </source>
</evidence>
<dbReference type="Gene3D" id="3.20.20.80">
    <property type="entry name" value="Glycosidases"/>
    <property type="match status" value="1"/>
</dbReference>
<evidence type="ECO:0000256" key="2">
    <source>
        <dbReference type="ARBA" id="ARBA00007401"/>
    </source>
</evidence>
<evidence type="ECO:0000256" key="3">
    <source>
        <dbReference type="ARBA" id="ARBA00012754"/>
    </source>
</evidence>
<protein>
    <recommendedName>
        <fullName evidence="3">beta-mannosidase</fullName>
        <ecNumber evidence="3">3.2.1.25</ecNumber>
    </recommendedName>
</protein>
<dbReference type="InterPro" id="IPR008979">
    <property type="entry name" value="Galactose-bd-like_sf"/>
</dbReference>
<feature type="domain" description="Beta-mannosidase-like galactose-binding" evidence="8">
    <location>
        <begin position="18"/>
        <end position="190"/>
    </location>
</feature>
<keyword evidence="5" id="KW-0326">Glycosidase</keyword>
<evidence type="ECO:0000256" key="1">
    <source>
        <dbReference type="ARBA" id="ARBA00000829"/>
    </source>
</evidence>
<evidence type="ECO:0000256" key="4">
    <source>
        <dbReference type="ARBA" id="ARBA00022801"/>
    </source>
</evidence>
<dbReference type="PANTHER" id="PTHR43730:SF1">
    <property type="entry name" value="BETA-MANNOSIDASE"/>
    <property type="match status" value="1"/>
</dbReference>
<evidence type="ECO:0000259" key="7">
    <source>
        <dbReference type="Pfam" id="PF00703"/>
    </source>
</evidence>
<dbReference type="EC" id="3.2.1.25" evidence="3"/>
<keyword evidence="10" id="KW-1185">Reference proteome</keyword>
<evidence type="ECO:0000313" key="9">
    <source>
        <dbReference type="EMBL" id="GGD66074.1"/>
    </source>
</evidence>
<comment type="caution">
    <text evidence="9">The sequence shown here is derived from an EMBL/GenBank/DDBJ whole genome shotgun (WGS) entry which is preliminary data.</text>
</comment>
<reference evidence="10" key="1">
    <citation type="journal article" date="2019" name="Int. J. Syst. Evol. Microbiol.">
        <title>The Global Catalogue of Microorganisms (GCM) 10K type strain sequencing project: providing services to taxonomists for standard genome sequencing and annotation.</title>
        <authorList>
            <consortium name="The Broad Institute Genomics Platform"/>
            <consortium name="The Broad Institute Genome Sequencing Center for Infectious Disease"/>
            <person name="Wu L."/>
            <person name="Ma J."/>
        </authorList>
    </citation>
    <scope>NUCLEOTIDE SEQUENCE [LARGE SCALE GENOMIC DNA]</scope>
    <source>
        <strain evidence="10">CCM 7640</strain>
    </source>
</reference>
<evidence type="ECO:0000259" key="8">
    <source>
        <dbReference type="Pfam" id="PF22666"/>
    </source>
</evidence>
<dbReference type="InterPro" id="IPR036156">
    <property type="entry name" value="Beta-gal/glucu_dom_sf"/>
</dbReference>
<dbReference type="SUPFAM" id="SSF49785">
    <property type="entry name" value="Galactose-binding domain-like"/>
    <property type="match status" value="1"/>
</dbReference>
<gene>
    <name evidence="9" type="ORF">GCM10007269_06590</name>
</gene>
<accession>A0ABQ1RGC3</accession>
<dbReference type="InterPro" id="IPR013783">
    <property type="entry name" value="Ig-like_fold"/>
</dbReference>
<feature type="domain" description="Glycoside hydrolase family 2 immunoglobulin-like beta-sandwich" evidence="7">
    <location>
        <begin position="214"/>
        <end position="300"/>
    </location>
</feature>
<comment type="similarity">
    <text evidence="2">Belongs to the glycosyl hydrolase 2 family.</text>
</comment>
<dbReference type="SUPFAM" id="SSF51445">
    <property type="entry name" value="(Trans)glycosidases"/>
    <property type="match status" value="1"/>
</dbReference>
<dbReference type="InterPro" id="IPR054593">
    <property type="entry name" value="Beta-mannosidase-like_N2"/>
</dbReference>